<name>A0A7G7CR11_9CORY</name>
<reference evidence="2 3" key="1">
    <citation type="submission" date="2020-07" db="EMBL/GenBank/DDBJ databases">
        <title>Complete genome and description of Corynebacterium incognita strain Marseille-Q3630 sp. nov.</title>
        <authorList>
            <person name="Boxberger M."/>
        </authorList>
    </citation>
    <scope>NUCLEOTIDE SEQUENCE [LARGE SCALE GENOMIC DNA]</scope>
    <source>
        <strain evidence="2 3">Marseille-Q3630</strain>
    </source>
</reference>
<gene>
    <name evidence="2" type="ORF">H0194_03120</name>
</gene>
<keyword evidence="1" id="KW-1133">Transmembrane helix</keyword>
<dbReference type="AlphaFoldDB" id="A0A7G7CR11"/>
<feature type="transmembrane region" description="Helical" evidence="1">
    <location>
        <begin position="5"/>
        <end position="21"/>
    </location>
</feature>
<dbReference type="KEGG" id="cik:H0194_03120"/>
<protein>
    <submittedName>
        <fullName evidence="2">Uncharacterized protein</fullName>
    </submittedName>
</protein>
<accession>A0A7G7CR11</accession>
<proteinExistence type="predicted"/>
<keyword evidence="1" id="KW-0812">Transmembrane</keyword>
<feature type="transmembrane region" description="Helical" evidence="1">
    <location>
        <begin position="27"/>
        <end position="46"/>
    </location>
</feature>
<evidence type="ECO:0000256" key="1">
    <source>
        <dbReference type="SAM" id="Phobius"/>
    </source>
</evidence>
<evidence type="ECO:0000313" key="2">
    <source>
        <dbReference type="EMBL" id="QNE90027.1"/>
    </source>
</evidence>
<evidence type="ECO:0000313" key="3">
    <source>
        <dbReference type="Proteomes" id="UP000515743"/>
    </source>
</evidence>
<dbReference type="RefSeq" id="WP_185176401.1">
    <property type="nucleotide sequence ID" value="NZ_CP059404.1"/>
</dbReference>
<dbReference type="Proteomes" id="UP000515743">
    <property type="component" value="Chromosome"/>
</dbReference>
<sequence length="104" mass="11530">MRQGIFVLSALFCILAIVLVLTGQPRWMGLIVLLLAGACLAAGLYLQYRQGASESPELDERQRAVISDLLAEGKYGTAVNQVKLWKRNVSREQAESIVRALDQR</sequence>
<organism evidence="2 3">
    <name type="scientific">Corynebacterium incognita</name>
    <dbReference type="NCBI Taxonomy" id="2754725"/>
    <lineage>
        <taxon>Bacteria</taxon>
        <taxon>Bacillati</taxon>
        <taxon>Actinomycetota</taxon>
        <taxon>Actinomycetes</taxon>
        <taxon>Mycobacteriales</taxon>
        <taxon>Corynebacteriaceae</taxon>
        <taxon>Corynebacterium</taxon>
    </lineage>
</organism>
<dbReference type="EMBL" id="CP059404">
    <property type="protein sequence ID" value="QNE90027.1"/>
    <property type="molecule type" value="Genomic_DNA"/>
</dbReference>
<keyword evidence="1" id="KW-0472">Membrane</keyword>
<keyword evidence="3" id="KW-1185">Reference proteome</keyword>